<dbReference type="EMBL" id="JARAKH010000012">
    <property type="protein sequence ID" value="KAK8398498.1"/>
    <property type="molecule type" value="Genomic_DNA"/>
</dbReference>
<dbReference type="Proteomes" id="UP001487740">
    <property type="component" value="Unassembled WGS sequence"/>
</dbReference>
<dbReference type="EMBL" id="JARAKH010000012">
    <property type="protein sequence ID" value="KAK8398497.1"/>
    <property type="molecule type" value="Genomic_DNA"/>
</dbReference>
<feature type="region of interest" description="Disordered" evidence="1">
    <location>
        <begin position="1"/>
        <end position="41"/>
    </location>
</feature>
<sequence>MRDMKVVPARDRRNKRLGERFPESTPRTGCCSHRDSSPQAFRGRVGSPLSGGICISGDSAGTGGGGGWENHQYYSLDAHASSGGGSCCRVRPSSLFLPRPLGVTYPDSTHRTPPRCPSVVCVFRWCTPKNQMIPIQIDCPMCIRLVDLQCCE</sequence>
<name>A0AAW0UFU1_SCYPA</name>
<accession>A0AAW0UFU1</accession>
<gene>
    <name evidence="2" type="ORF">O3P69_003976</name>
</gene>
<dbReference type="EMBL" id="JARAKH010000012">
    <property type="protein sequence ID" value="KAK8398499.1"/>
    <property type="molecule type" value="Genomic_DNA"/>
</dbReference>
<protein>
    <submittedName>
        <fullName evidence="2">Uncharacterized protein</fullName>
    </submittedName>
</protein>
<keyword evidence="3" id="KW-1185">Reference proteome</keyword>
<comment type="caution">
    <text evidence="2">The sequence shown here is derived from an EMBL/GenBank/DDBJ whole genome shotgun (WGS) entry which is preliminary data.</text>
</comment>
<proteinExistence type="predicted"/>
<dbReference type="AlphaFoldDB" id="A0AAW0UFU1"/>
<reference evidence="2 3" key="1">
    <citation type="submission" date="2023-03" db="EMBL/GenBank/DDBJ databases">
        <title>High-quality genome of Scylla paramamosain provides insights in environmental adaptation.</title>
        <authorList>
            <person name="Zhang L."/>
        </authorList>
    </citation>
    <scope>NUCLEOTIDE SEQUENCE [LARGE SCALE GENOMIC DNA]</scope>
    <source>
        <strain evidence="2">LZ_2023a</strain>
        <tissue evidence="2">Muscle</tissue>
    </source>
</reference>
<dbReference type="EMBL" id="JARAKH010000012">
    <property type="protein sequence ID" value="KAK8398496.1"/>
    <property type="molecule type" value="Genomic_DNA"/>
</dbReference>
<evidence type="ECO:0000313" key="3">
    <source>
        <dbReference type="Proteomes" id="UP001487740"/>
    </source>
</evidence>
<organism evidence="2 3">
    <name type="scientific">Scylla paramamosain</name>
    <name type="common">Mud crab</name>
    <dbReference type="NCBI Taxonomy" id="85552"/>
    <lineage>
        <taxon>Eukaryota</taxon>
        <taxon>Metazoa</taxon>
        <taxon>Ecdysozoa</taxon>
        <taxon>Arthropoda</taxon>
        <taxon>Crustacea</taxon>
        <taxon>Multicrustacea</taxon>
        <taxon>Malacostraca</taxon>
        <taxon>Eumalacostraca</taxon>
        <taxon>Eucarida</taxon>
        <taxon>Decapoda</taxon>
        <taxon>Pleocyemata</taxon>
        <taxon>Brachyura</taxon>
        <taxon>Eubrachyura</taxon>
        <taxon>Portunoidea</taxon>
        <taxon>Portunidae</taxon>
        <taxon>Portuninae</taxon>
        <taxon>Scylla</taxon>
    </lineage>
</organism>
<feature type="compositionally biased region" description="Basic and acidic residues" evidence="1">
    <location>
        <begin position="1"/>
        <end position="22"/>
    </location>
</feature>
<evidence type="ECO:0000256" key="1">
    <source>
        <dbReference type="SAM" id="MobiDB-lite"/>
    </source>
</evidence>
<dbReference type="EMBL" id="JARAKH010000012">
    <property type="protein sequence ID" value="KAK8398495.1"/>
    <property type="molecule type" value="Genomic_DNA"/>
</dbReference>
<evidence type="ECO:0000313" key="2">
    <source>
        <dbReference type="EMBL" id="KAK8398495.1"/>
    </source>
</evidence>